<feature type="compositionally biased region" description="Basic and acidic residues" evidence="1">
    <location>
        <begin position="10"/>
        <end position="28"/>
    </location>
</feature>
<organism evidence="2 3">
    <name type="scientific">Onchocerca volvulus</name>
    <dbReference type="NCBI Taxonomy" id="6282"/>
    <lineage>
        <taxon>Eukaryota</taxon>
        <taxon>Metazoa</taxon>
        <taxon>Ecdysozoa</taxon>
        <taxon>Nematoda</taxon>
        <taxon>Chromadorea</taxon>
        <taxon>Rhabditida</taxon>
        <taxon>Spirurina</taxon>
        <taxon>Spiruromorpha</taxon>
        <taxon>Filarioidea</taxon>
        <taxon>Onchocercidae</taxon>
        <taxon>Onchocerca</taxon>
    </lineage>
</organism>
<dbReference type="Proteomes" id="UP000024404">
    <property type="component" value="Unassembled WGS sequence"/>
</dbReference>
<protein>
    <submittedName>
        <fullName evidence="2">Uncharacterized protein</fullName>
    </submittedName>
</protein>
<sequence length="84" mass="9419">MPTEPINDMTQEKENITATDSDKVEVKNGKQKIMPKSNVSSRRETSHMNIINDVKKPEKINNVAKDGQCKELGETQSSKSDELT</sequence>
<keyword evidence="3" id="KW-1185">Reference proteome</keyword>
<evidence type="ECO:0000313" key="3">
    <source>
        <dbReference type="Proteomes" id="UP000024404"/>
    </source>
</evidence>
<dbReference type="AlphaFoldDB" id="A0A8R1TPQ9"/>
<reference evidence="3" key="1">
    <citation type="submission" date="2013-10" db="EMBL/GenBank/DDBJ databases">
        <title>Genome sequencing of Onchocerca volvulus.</title>
        <authorList>
            <person name="Cotton J."/>
            <person name="Tsai J."/>
            <person name="Stanley E."/>
            <person name="Tracey A."/>
            <person name="Holroyd N."/>
            <person name="Lustigman S."/>
            <person name="Berriman M."/>
        </authorList>
    </citation>
    <scope>NUCLEOTIDE SEQUENCE</scope>
</reference>
<dbReference type="EMBL" id="CMVM020000068">
    <property type="status" value="NOT_ANNOTATED_CDS"/>
    <property type="molecule type" value="Genomic_DNA"/>
</dbReference>
<feature type="compositionally biased region" description="Basic and acidic residues" evidence="1">
    <location>
        <begin position="67"/>
        <end position="84"/>
    </location>
</feature>
<feature type="region of interest" description="Disordered" evidence="1">
    <location>
        <begin position="1"/>
        <end position="84"/>
    </location>
</feature>
<proteinExistence type="predicted"/>
<evidence type="ECO:0000313" key="2">
    <source>
        <dbReference type="EnsemblMetazoa" id="OVOC2049.1"/>
    </source>
</evidence>
<accession>A0A8R1TPQ9</accession>
<reference evidence="2" key="2">
    <citation type="submission" date="2022-06" db="UniProtKB">
        <authorList>
            <consortium name="EnsemblMetazoa"/>
        </authorList>
    </citation>
    <scope>IDENTIFICATION</scope>
</reference>
<dbReference type="EnsemblMetazoa" id="OVOC2049.1">
    <property type="protein sequence ID" value="OVOC2049.1"/>
    <property type="gene ID" value="WBGene00238858"/>
</dbReference>
<evidence type="ECO:0000256" key="1">
    <source>
        <dbReference type="SAM" id="MobiDB-lite"/>
    </source>
</evidence>
<name>A0A8R1TPQ9_ONCVO</name>